<dbReference type="PANTHER" id="PTHR30298">
    <property type="entry name" value="H REPEAT-ASSOCIATED PREDICTED TRANSPOSASE"/>
    <property type="match status" value="1"/>
</dbReference>
<evidence type="ECO:0000259" key="1">
    <source>
        <dbReference type="Pfam" id="PF01609"/>
    </source>
</evidence>
<dbReference type="PANTHER" id="PTHR30298:SF0">
    <property type="entry name" value="PROTEIN YBFL-RELATED"/>
    <property type="match status" value="1"/>
</dbReference>
<evidence type="ECO:0000313" key="4">
    <source>
        <dbReference type="Proteomes" id="UP001596074"/>
    </source>
</evidence>
<dbReference type="InterPro" id="IPR002559">
    <property type="entry name" value="Transposase_11"/>
</dbReference>
<sequence>MVQCVTAAAEPGLAAAIVSTPVVDVCCDLLELLGGVSDGRPGQGRDHPVAAVLALAAAAVVAGMRGYTAITGWVADVPAGVLADLYMRAGAAPARPPSKSTIWRVLTDADPDAFDTAIGRWLMGGLAARTDLQDTGEQDPGETALMQIRLDGKTVRGAKKADGNQLHLPAALAGPDAQTSVIAAQAQVPDARTKEPAAARAMLGQLDLSGQVITADALHTVKATAKLICDRGGEFVLPVKENRRALVDALDALPWCQARIAHTATDRGHGRITTRTTQVLPVPDNLPFPHVSQVFLIERHVTATDGTPISAVAQLGVTSLATQQASPADLARYVQGQWAIEALHWIRDTLYREAHSTIRTRSGPRVMASLRNLAIGALRLSGRTGITEATRWAGRYMTRPFTVLGLAY</sequence>
<dbReference type="Pfam" id="PF13808">
    <property type="entry name" value="DDE_Tnp_1_assoc"/>
    <property type="match status" value="1"/>
</dbReference>
<proteinExistence type="predicted"/>
<gene>
    <name evidence="3" type="ORF">ACFPZN_15005</name>
</gene>
<protein>
    <submittedName>
        <fullName evidence="3">ISAs1 family transposase</fullName>
    </submittedName>
</protein>
<feature type="domain" description="Transposase IS4-like" evidence="1">
    <location>
        <begin position="151"/>
        <end position="374"/>
    </location>
</feature>
<organism evidence="3 4">
    <name type="scientific">Actinomadura rugatobispora</name>
    <dbReference type="NCBI Taxonomy" id="1994"/>
    <lineage>
        <taxon>Bacteria</taxon>
        <taxon>Bacillati</taxon>
        <taxon>Actinomycetota</taxon>
        <taxon>Actinomycetes</taxon>
        <taxon>Streptosporangiales</taxon>
        <taxon>Thermomonosporaceae</taxon>
        <taxon>Actinomadura</taxon>
    </lineage>
</organism>
<dbReference type="RefSeq" id="WP_378282555.1">
    <property type="nucleotide sequence ID" value="NZ_JBHSON010000018.1"/>
</dbReference>
<dbReference type="InterPro" id="IPR047647">
    <property type="entry name" value="ISAs1_transpos"/>
</dbReference>
<dbReference type="InterPro" id="IPR051698">
    <property type="entry name" value="Transposase_11-like"/>
</dbReference>
<dbReference type="EMBL" id="JBHSON010000018">
    <property type="protein sequence ID" value="MFC5746934.1"/>
    <property type="molecule type" value="Genomic_DNA"/>
</dbReference>
<dbReference type="Proteomes" id="UP001596074">
    <property type="component" value="Unassembled WGS sequence"/>
</dbReference>
<comment type="caution">
    <text evidence="3">The sequence shown here is derived from an EMBL/GenBank/DDBJ whole genome shotgun (WGS) entry which is preliminary data.</text>
</comment>
<evidence type="ECO:0000313" key="3">
    <source>
        <dbReference type="EMBL" id="MFC5746934.1"/>
    </source>
</evidence>
<evidence type="ECO:0000259" key="2">
    <source>
        <dbReference type="Pfam" id="PF13808"/>
    </source>
</evidence>
<feature type="domain" description="H repeat-associated protein N-terminal" evidence="2">
    <location>
        <begin position="31"/>
        <end position="122"/>
    </location>
</feature>
<dbReference type="NCBIfam" id="NF033564">
    <property type="entry name" value="transpos_ISAs1"/>
    <property type="match status" value="1"/>
</dbReference>
<accession>A0ABW0ZYD6</accession>
<dbReference type="Pfam" id="PF01609">
    <property type="entry name" value="DDE_Tnp_1"/>
    <property type="match status" value="1"/>
</dbReference>
<reference evidence="4" key="1">
    <citation type="journal article" date="2019" name="Int. J. Syst. Evol. Microbiol.">
        <title>The Global Catalogue of Microorganisms (GCM) 10K type strain sequencing project: providing services to taxonomists for standard genome sequencing and annotation.</title>
        <authorList>
            <consortium name="The Broad Institute Genomics Platform"/>
            <consortium name="The Broad Institute Genome Sequencing Center for Infectious Disease"/>
            <person name="Wu L."/>
            <person name="Ma J."/>
        </authorList>
    </citation>
    <scope>NUCLEOTIDE SEQUENCE [LARGE SCALE GENOMIC DNA]</scope>
    <source>
        <strain evidence="4">KCTC 42087</strain>
    </source>
</reference>
<name>A0ABW0ZYD6_9ACTN</name>
<keyword evidence="4" id="KW-1185">Reference proteome</keyword>
<dbReference type="InterPro" id="IPR032806">
    <property type="entry name" value="YbfD_N"/>
</dbReference>